<keyword evidence="4" id="KW-0804">Transcription</keyword>
<keyword evidence="2" id="KW-0805">Transcription regulation</keyword>
<feature type="domain" description="HTH lysR-type" evidence="5">
    <location>
        <begin position="13"/>
        <end position="59"/>
    </location>
</feature>
<dbReference type="OrthoDB" id="9786526at2"/>
<dbReference type="EMBL" id="LLWH01000016">
    <property type="protein sequence ID" value="KQB55248.1"/>
    <property type="molecule type" value="Genomic_DNA"/>
</dbReference>
<dbReference type="SUPFAM" id="SSF53850">
    <property type="entry name" value="Periplasmic binding protein-like II"/>
    <property type="match status" value="1"/>
</dbReference>
<dbReference type="STRING" id="1563157.AQS70_19100"/>
<evidence type="ECO:0000256" key="4">
    <source>
        <dbReference type="ARBA" id="ARBA00023163"/>
    </source>
</evidence>
<dbReference type="PANTHER" id="PTHR30537:SF5">
    <property type="entry name" value="HTH-TYPE TRANSCRIPTIONAL ACTIVATOR TTDR-RELATED"/>
    <property type="match status" value="1"/>
</dbReference>
<keyword evidence="7" id="KW-1185">Reference proteome</keyword>
<dbReference type="CDD" id="cd08479">
    <property type="entry name" value="PBP2_CrgA_like_9"/>
    <property type="match status" value="1"/>
</dbReference>
<evidence type="ECO:0000256" key="3">
    <source>
        <dbReference type="ARBA" id="ARBA00023125"/>
    </source>
</evidence>
<dbReference type="Pfam" id="PF03466">
    <property type="entry name" value="LysR_substrate"/>
    <property type="match status" value="1"/>
</dbReference>
<dbReference type="InterPro" id="IPR036388">
    <property type="entry name" value="WH-like_DNA-bd_sf"/>
</dbReference>
<dbReference type="InterPro" id="IPR005119">
    <property type="entry name" value="LysR_subst-bd"/>
</dbReference>
<dbReference type="InterPro" id="IPR000847">
    <property type="entry name" value="LysR_HTH_N"/>
</dbReference>
<comment type="similarity">
    <text evidence="1">Belongs to the LysR transcriptional regulatory family.</text>
</comment>
<evidence type="ECO:0000259" key="5">
    <source>
        <dbReference type="PROSITE" id="PS50931"/>
    </source>
</evidence>
<dbReference type="AlphaFoldDB" id="A0A0Q0T5R3"/>
<organism evidence="6 7">
    <name type="scientific">Pseudomonas endophytica</name>
    <dbReference type="NCBI Taxonomy" id="1563157"/>
    <lineage>
        <taxon>Bacteria</taxon>
        <taxon>Pseudomonadati</taxon>
        <taxon>Pseudomonadota</taxon>
        <taxon>Gammaproteobacteria</taxon>
        <taxon>Pseudomonadales</taxon>
        <taxon>Pseudomonadaceae</taxon>
        <taxon>Pseudomonas</taxon>
    </lineage>
</organism>
<dbReference type="Pfam" id="PF00126">
    <property type="entry name" value="HTH_1"/>
    <property type="match status" value="1"/>
</dbReference>
<comment type="caution">
    <text evidence="6">The sequence shown here is derived from an EMBL/GenBank/DDBJ whole genome shotgun (WGS) entry which is preliminary data.</text>
</comment>
<protein>
    <submittedName>
        <fullName evidence="6">LysR family transcriptional regulator</fullName>
    </submittedName>
</protein>
<gene>
    <name evidence="6" type="ORF">AQS70_19100</name>
</gene>
<dbReference type="GO" id="GO:0043565">
    <property type="term" value="F:sequence-specific DNA binding"/>
    <property type="evidence" value="ECO:0007669"/>
    <property type="project" value="TreeGrafter"/>
</dbReference>
<evidence type="ECO:0000313" key="6">
    <source>
        <dbReference type="EMBL" id="KQB55248.1"/>
    </source>
</evidence>
<dbReference type="PANTHER" id="PTHR30537">
    <property type="entry name" value="HTH-TYPE TRANSCRIPTIONAL REGULATOR"/>
    <property type="match status" value="1"/>
</dbReference>
<sequence>MNQVSELAFFTLLMRVGSLAATAREMNLTPPAVSKRLVQMEQRLGVRLLNRTTRSISLTAEGETYLVNAQRILREIEEMERQVSSSREEPKGLLRVNAPLGFGRTHVGPAISSFVKRYPEVEVQLHLTDRPINLPDDAIDVAIRFGDLPDSRLIARKIAVNRRRLCAAPAYLKTFGTPDNPKDLMQHKCIVLRQNDSAFGSWRLSRGKQSESVKVHGSLSTNDGEVALKWALDGHGILMRAEWNLADYLRTGKLVEILADYETPPADIYAVYLERLNLSAKVSLFVQHLREFFQHHADGPSDSLVAWQ</sequence>
<evidence type="ECO:0000256" key="2">
    <source>
        <dbReference type="ARBA" id="ARBA00023015"/>
    </source>
</evidence>
<name>A0A0Q0T5R3_9PSED</name>
<dbReference type="SUPFAM" id="SSF46785">
    <property type="entry name" value="Winged helix' DNA-binding domain"/>
    <property type="match status" value="1"/>
</dbReference>
<evidence type="ECO:0000256" key="1">
    <source>
        <dbReference type="ARBA" id="ARBA00009437"/>
    </source>
</evidence>
<dbReference type="FunFam" id="1.10.10.10:FF:000001">
    <property type="entry name" value="LysR family transcriptional regulator"/>
    <property type="match status" value="1"/>
</dbReference>
<dbReference type="GO" id="GO:0003700">
    <property type="term" value="F:DNA-binding transcription factor activity"/>
    <property type="evidence" value="ECO:0007669"/>
    <property type="project" value="InterPro"/>
</dbReference>
<keyword evidence="3" id="KW-0238">DNA-binding</keyword>
<dbReference type="GO" id="GO:0006351">
    <property type="term" value="P:DNA-templated transcription"/>
    <property type="evidence" value="ECO:0007669"/>
    <property type="project" value="TreeGrafter"/>
</dbReference>
<reference evidence="6 7" key="1">
    <citation type="submission" date="2015-10" db="EMBL/GenBank/DDBJ databases">
        <title>Pseudomonas helleri sp. nov. and Pseudomonas weihenstephanensis sp. nov., isolated from raw cows milk.</title>
        <authorList>
            <person name="Von Neubeck M."/>
            <person name="Huptas C."/>
            <person name="Wenning M."/>
            <person name="Scherer S."/>
        </authorList>
    </citation>
    <scope>NUCLEOTIDE SEQUENCE [LARGE SCALE GENOMIC DNA]</scope>
    <source>
        <strain evidence="6 7">BSTT44</strain>
    </source>
</reference>
<dbReference type="Gene3D" id="1.10.10.10">
    <property type="entry name" value="Winged helix-like DNA-binding domain superfamily/Winged helix DNA-binding domain"/>
    <property type="match status" value="1"/>
</dbReference>
<evidence type="ECO:0000313" key="7">
    <source>
        <dbReference type="Proteomes" id="UP000050342"/>
    </source>
</evidence>
<dbReference type="PROSITE" id="PS50931">
    <property type="entry name" value="HTH_LYSR"/>
    <property type="match status" value="1"/>
</dbReference>
<dbReference type="FunFam" id="3.40.190.290:FF:000001">
    <property type="entry name" value="Transcriptional regulator, LysR family"/>
    <property type="match status" value="1"/>
</dbReference>
<dbReference type="RefSeq" id="WP_055101370.1">
    <property type="nucleotide sequence ID" value="NZ_LLWH01000016.1"/>
</dbReference>
<dbReference type="InterPro" id="IPR058163">
    <property type="entry name" value="LysR-type_TF_proteobact-type"/>
</dbReference>
<accession>A0A0Q0T5R3</accession>
<dbReference type="InterPro" id="IPR036390">
    <property type="entry name" value="WH_DNA-bd_sf"/>
</dbReference>
<dbReference type="Gene3D" id="3.40.190.290">
    <property type="match status" value="1"/>
</dbReference>
<dbReference type="Proteomes" id="UP000050342">
    <property type="component" value="Unassembled WGS sequence"/>
</dbReference>
<proteinExistence type="inferred from homology"/>